<comment type="caution">
    <text evidence="3">The sequence shown here is derived from an EMBL/GenBank/DDBJ whole genome shotgun (WGS) entry which is preliminary data.</text>
</comment>
<dbReference type="InterPro" id="IPR036165">
    <property type="entry name" value="YefM-like_sf"/>
</dbReference>
<sequence length="89" mass="9598">MREIGIRQLKSEASALIDQVEHGEVMTVTRRGKPVARLVPAGMAPGMARLVAEGRVRWSGRRASLPEAVELRGDGPSAADLVIDDRGPR</sequence>
<proteinExistence type="inferred from homology"/>
<dbReference type="NCBIfam" id="TIGR01552">
    <property type="entry name" value="phd_fam"/>
    <property type="match status" value="1"/>
</dbReference>
<gene>
    <name evidence="3" type="ORF">BDZ31_000413</name>
</gene>
<dbReference type="Gene3D" id="3.40.1620.10">
    <property type="entry name" value="YefM-like domain"/>
    <property type="match status" value="1"/>
</dbReference>
<organism evidence="3 4">
    <name type="scientific">Conexibacter arvalis</name>
    <dbReference type="NCBI Taxonomy" id="912552"/>
    <lineage>
        <taxon>Bacteria</taxon>
        <taxon>Bacillati</taxon>
        <taxon>Actinomycetota</taxon>
        <taxon>Thermoleophilia</taxon>
        <taxon>Solirubrobacterales</taxon>
        <taxon>Conexibacteraceae</taxon>
        <taxon>Conexibacter</taxon>
    </lineage>
</organism>
<accession>A0A840IA95</accession>
<reference evidence="3 4" key="1">
    <citation type="submission" date="2020-08" db="EMBL/GenBank/DDBJ databases">
        <title>Genomic Encyclopedia of Archaeal and Bacterial Type Strains, Phase II (KMG-II): from individual species to whole genera.</title>
        <authorList>
            <person name="Goeker M."/>
        </authorList>
    </citation>
    <scope>NUCLEOTIDE SEQUENCE [LARGE SCALE GENOMIC DNA]</scope>
    <source>
        <strain evidence="3 4">DSM 23288</strain>
    </source>
</reference>
<dbReference type="InterPro" id="IPR006442">
    <property type="entry name" value="Antitoxin_Phd/YefM"/>
</dbReference>
<comment type="function">
    <text evidence="2">Antitoxin component of a type II toxin-antitoxin (TA) system.</text>
</comment>
<dbReference type="Proteomes" id="UP000585272">
    <property type="component" value="Unassembled WGS sequence"/>
</dbReference>
<dbReference type="EMBL" id="JACHNU010000001">
    <property type="protein sequence ID" value="MBB4660840.1"/>
    <property type="molecule type" value="Genomic_DNA"/>
</dbReference>
<dbReference type="PANTHER" id="PTHR35377:SF5">
    <property type="entry name" value="ANTITOXIN VAPB46"/>
    <property type="match status" value="1"/>
</dbReference>
<keyword evidence="4" id="KW-1185">Reference proteome</keyword>
<protein>
    <recommendedName>
        <fullName evidence="2">Antitoxin</fullName>
    </recommendedName>
</protein>
<evidence type="ECO:0000256" key="2">
    <source>
        <dbReference type="RuleBase" id="RU362080"/>
    </source>
</evidence>
<dbReference type="RefSeq" id="WP_183338488.1">
    <property type="nucleotide sequence ID" value="NZ_JACHNU010000001.1"/>
</dbReference>
<evidence type="ECO:0000256" key="1">
    <source>
        <dbReference type="ARBA" id="ARBA00009981"/>
    </source>
</evidence>
<dbReference type="PANTHER" id="PTHR35377">
    <property type="entry name" value="ANTITOXIN VAPB49-RELATED-RELATED"/>
    <property type="match status" value="1"/>
</dbReference>
<dbReference type="GO" id="GO:0097351">
    <property type="term" value="F:toxin sequestering activity"/>
    <property type="evidence" value="ECO:0007669"/>
    <property type="project" value="TreeGrafter"/>
</dbReference>
<dbReference type="SUPFAM" id="SSF143120">
    <property type="entry name" value="YefM-like"/>
    <property type="match status" value="1"/>
</dbReference>
<comment type="similarity">
    <text evidence="1 2">Belongs to the phD/YefM antitoxin family.</text>
</comment>
<dbReference type="AlphaFoldDB" id="A0A840IA95"/>
<evidence type="ECO:0000313" key="3">
    <source>
        <dbReference type="EMBL" id="MBB4660840.1"/>
    </source>
</evidence>
<dbReference type="Pfam" id="PF02604">
    <property type="entry name" value="PhdYeFM_antitox"/>
    <property type="match status" value="1"/>
</dbReference>
<evidence type="ECO:0000313" key="4">
    <source>
        <dbReference type="Proteomes" id="UP000585272"/>
    </source>
</evidence>
<name>A0A840IA95_9ACTN</name>
<dbReference type="InterPro" id="IPR051416">
    <property type="entry name" value="phD-YefM_TA_antitoxins"/>
</dbReference>